<dbReference type="GO" id="GO:0005829">
    <property type="term" value="C:cytosol"/>
    <property type="evidence" value="ECO:0007669"/>
    <property type="project" value="TreeGrafter"/>
</dbReference>
<evidence type="ECO:0000256" key="1">
    <source>
        <dbReference type="ARBA" id="ARBA00022598"/>
    </source>
</evidence>
<keyword evidence="1 7" id="KW-0436">Ligase</keyword>
<keyword evidence="6 7" id="KW-0030">Aminoacyl-tRNA synthetase</keyword>
<feature type="domain" description="Glutamyl/glutaminyl-tRNA synthetase class Ib catalytic" evidence="8">
    <location>
        <begin position="21"/>
        <end position="285"/>
    </location>
</feature>
<evidence type="ECO:0000313" key="9">
    <source>
        <dbReference type="EMBL" id="TWB95982.1"/>
    </source>
</evidence>
<comment type="similarity">
    <text evidence="7">Belongs to the class-I aminoacyl-tRNA synthetase family.</text>
</comment>
<dbReference type="InterPro" id="IPR001412">
    <property type="entry name" value="aa-tRNA-synth_I_CS"/>
</dbReference>
<evidence type="ECO:0000256" key="2">
    <source>
        <dbReference type="ARBA" id="ARBA00022723"/>
    </source>
</evidence>
<evidence type="ECO:0000256" key="3">
    <source>
        <dbReference type="ARBA" id="ARBA00022741"/>
    </source>
</evidence>
<dbReference type="EMBL" id="VITY01000008">
    <property type="protein sequence ID" value="TWB95982.1"/>
    <property type="molecule type" value="Genomic_DNA"/>
</dbReference>
<dbReference type="PRINTS" id="PR00987">
    <property type="entry name" value="TRNASYNTHGLU"/>
</dbReference>
<keyword evidence="4" id="KW-0862">Zinc</keyword>
<keyword evidence="10" id="KW-1185">Reference proteome</keyword>
<dbReference type="PANTHER" id="PTHR43311">
    <property type="entry name" value="GLUTAMATE--TRNA LIGASE"/>
    <property type="match status" value="1"/>
</dbReference>
<accession>A0A560LL33</accession>
<organism evidence="9 10">
    <name type="scientific">Bradyrhizobium macuxiense</name>
    <dbReference type="NCBI Taxonomy" id="1755647"/>
    <lineage>
        <taxon>Bacteria</taxon>
        <taxon>Pseudomonadati</taxon>
        <taxon>Pseudomonadota</taxon>
        <taxon>Alphaproteobacteria</taxon>
        <taxon>Hyphomicrobiales</taxon>
        <taxon>Nitrobacteraceae</taxon>
        <taxon>Bradyrhizobium</taxon>
    </lineage>
</organism>
<dbReference type="GO" id="GO:0006424">
    <property type="term" value="P:glutamyl-tRNA aminoacylation"/>
    <property type="evidence" value="ECO:0007669"/>
    <property type="project" value="TreeGrafter"/>
</dbReference>
<keyword evidence="2" id="KW-0479">Metal-binding</keyword>
<dbReference type="InterPro" id="IPR020058">
    <property type="entry name" value="Glu/Gln-tRNA-synth_Ib_cat-dom"/>
</dbReference>
<gene>
    <name evidence="9" type="ORF">FBZ93_10821</name>
</gene>
<proteinExistence type="inferred from homology"/>
<dbReference type="PROSITE" id="PS00178">
    <property type="entry name" value="AA_TRNA_LIGASE_I"/>
    <property type="match status" value="1"/>
</dbReference>
<dbReference type="GO" id="GO:0004818">
    <property type="term" value="F:glutamate-tRNA ligase activity"/>
    <property type="evidence" value="ECO:0007669"/>
    <property type="project" value="TreeGrafter"/>
</dbReference>
<name>A0A560LL33_9BRAD</name>
<dbReference type="Proteomes" id="UP000321304">
    <property type="component" value="Unassembled WGS sequence"/>
</dbReference>
<dbReference type="InterPro" id="IPR049940">
    <property type="entry name" value="GluQ/Sye"/>
</dbReference>
<dbReference type="PANTHER" id="PTHR43311:SF1">
    <property type="entry name" value="GLUTAMYL-Q TRNA(ASP) SYNTHETASE"/>
    <property type="match status" value="1"/>
</dbReference>
<keyword evidence="3 7" id="KW-0547">Nucleotide-binding</keyword>
<protein>
    <submittedName>
        <fullName evidence="9">Glutamyl-Q tRNA(Asp) synthetase</fullName>
    </submittedName>
</protein>
<keyword evidence="5 7" id="KW-0067">ATP-binding</keyword>
<evidence type="ECO:0000256" key="6">
    <source>
        <dbReference type="ARBA" id="ARBA00023146"/>
    </source>
</evidence>
<dbReference type="GO" id="GO:0005524">
    <property type="term" value="F:ATP binding"/>
    <property type="evidence" value="ECO:0007669"/>
    <property type="project" value="UniProtKB-KW"/>
</dbReference>
<evidence type="ECO:0000256" key="5">
    <source>
        <dbReference type="ARBA" id="ARBA00022840"/>
    </source>
</evidence>
<evidence type="ECO:0000313" key="10">
    <source>
        <dbReference type="Proteomes" id="UP000321304"/>
    </source>
</evidence>
<sequence length="304" mass="32953">MDCRIEPGNEARSNAMPPVFRFAPSPNGYLHLGHAFSALLNHDLARQSGGRFLLRIEDIDATRCRVEFEEAIYEDLAWLGIAWETPVRRQSEHFAAYGAAIDRLSAQGLVYPSFESRADIARLVAEREAGGAWPRDPDGAPLYPGTAKSLSAEERDRLIGQGAPFALRLDMASAVARAGGLSWQEAGEGPAGESGDVAARPEAWGDVILARKETPTSYHLSVVIDDALQGVTDAVRGIDLFWSTSVHRLLQALLGLPAPVYRHHALIRDAAGQKLSKSTRATGLRELRADGTSPSDVRRLVGLV</sequence>
<comment type="caution">
    <text evidence="9">The sequence shown here is derived from an EMBL/GenBank/DDBJ whole genome shotgun (WGS) entry which is preliminary data.</text>
</comment>
<dbReference type="AlphaFoldDB" id="A0A560LL33"/>
<dbReference type="Pfam" id="PF00749">
    <property type="entry name" value="tRNA-synt_1c"/>
    <property type="match status" value="1"/>
</dbReference>
<dbReference type="Gene3D" id="3.40.50.620">
    <property type="entry name" value="HUPs"/>
    <property type="match status" value="1"/>
</dbReference>
<evidence type="ECO:0000256" key="4">
    <source>
        <dbReference type="ARBA" id="ARBA00022833"/>
    </source>
</evidence>
<reference evidence="9 10" key="1">
    <citation type="submission" date="2019-06" db="EMBL/GenBank/DDBJ databases">
        <title>Genomic Encyclopedia of Type Strains, Phase IV (KMG-V): Genome sequencing to study the core and pangenomes of soil and plant-associated prokaryotes.</title>
        <authorList>
            <person name="Whitman W."/>
        </authorList>
    </citation>
    <scope>NUCLEOTIDE SEQUENCE [LARGE SCALE GENOMIC DNA]</scope>
    <source>
        <strain evidence="9 10">BR 10355</strain>
    </source>
</reference>
<keyword evidence="7" id="KW-0648">Protein biosynthesis</keyword>
<dbReference type="NCBIfam" id="NF004315">
    <property type="entry name" value="PRK05710.1-4"/>
    <property type="match status" value="1"/>
</dbReference>
<dbReference type="InterPro" id="IPR000924">
    <property type="entry name" value="Glu/Gln-tRNA-synth"/>
</dbReference>
<dbReference type="SUPFAM" id="SSF52374">
    <property type="entry name" value="Nucleotidylyl transferase"/>
    <property type="match status" value="1"/>
</dbReference>
<evidence type="ECO:0000259" key="8">
    <source>
        <dbReference type="Pfam" id="PF00749"/>
    </source>
</evidence>
<evidence type="ECO:0000256" key="7">
    <source>
        <dbReference type="RuleBase" id="RU363037"/>
    </source>
</evidence>
<dbReference type="InterPro" id="IPR014729">
    <property type="entry name" value="Rossmann-like_a/b/a_fold"/>
</dbReference>